<dbReference type="RefSeq" id="WP_092067765.1">
    <property type="nucleotide sequence ID" value="NZ_FNHB01000001.1"/>
</dbReference>
<proteinExistence type="predicted"/>
<reference evidence="2 3" key="1">
    <citation type="submission" date="2016-10" db="EMBL/GenBank/DDBJ databases">
        <authorList>
            <person name="de Groot N.N."/>
        </authorList>
    </citation>
    <scope>NUCLEOTIDE SEQUENCE [LARGE SCALE GENOMIC DNA]</scope>
    <source>
        <strain evidence="2 3">DSM 1736</strain>
    </source>
</reference>
<dbReference type="STRING" id="146817.SAMN04488502_101401"/>
<evidence type="ECO:0000256" key="1">
    <source>
        <dbReference type="SAM" id="Phobius"/>
    </source>
</evidence>
<keyword evidence="1" id="KW-0472">Membrane</keyword>
<evidence type="ECO:0000313" key="2">
    <source>
        <dbReference type="EMBL" id="SDL63158.1"/>
    </source>
</evidence>
<dbReference type="AlphaFoldDB" id="A0A1G9LMM1"/>
<keyword evidence="1" id="KW-0812">Transmembrane</keyword>
<evidence type="ECO:0000313" key="3">
    <source>
        <dbReference type="Proteomes" id="UP000214880"/>
    </source>
</evidence>
<feature type="transmembrane region" description="Helical" evidence="1">
    <location>
        <begin position="75"/>
        <end position="96"/>
    </location>
</feature>
<dbReference type="EMBL" id="FNHB01000001">
    <property type="protein sequence ID" value="SDL63158.1"/>
    <property type="molecule type" value="Genomic_DNA"/>
</dbReference>
<dbReference type="OrthoDB" id="1726338at2"/>
<gene>
    <name evidence="2" type="ORF">SAMN04488502_101401</name>
</gene>
<keyword evidence="3" id="KW-1185">Reference proteome</keyword>
<organism evidence="2 3">
    <name type="scientific">Dendrosporobacter quercicolus</name>
    <dbReference type="NCBI Taxonomy" id="146817"/>
    <lineage>
        <taxon>Bacteria</taxon>
        <taxon>Bacillati</taxon>
        <taxon>Bacillota</taxon>
        <taxon>Negativicutes</taxon>
        <taxon>Selenomonadales</taxon>
        <taxon>Sporomusaceae</taxon>
        <taxon>Dendrosporobacter</taxon>
    </lineage>
</organism>
<sequence>MDSLATLLLLCIGIACSIGFRIYRYREISGHESKASPLSLAIQEIVAVSGGVYLSLVMLTSFLKLDIPARITLSSIAIDPLALTAICLAMIQPLFFKFIK</sequence>
<dbReference type="Proteomes" id="UP000214880">
    <property type="component" value="Unassembled WGS sequence"/>
</dbReference>
<protein>
    <submittedName>
        <fullName evidence="2">Uncharacterized protein</fullName>
    </submittedName>
</protein>
<accession>A0A1G9LMM1</accession>
<feature type="transmembrane region" description="Helical" evidence="1">
    <location>
        <begin position="41"/>
        <end position="63"/>
    </location>
</feature>
<keyword evidence="1" id="KW-1133">Transmembrane helix</keyword>
<name>A0A1G9LMM1_9FIRM</name>